<evidence type="ECO:0000259" key="7">
    <source>
        <dbReference type="PROSITE" id="PS51805"/>
    </source>
</evidence>
<dbReference type="InterPro" id="IPR013083">
    <property type="entry name" value="Znf_RING/FYVE/PHD"/>
</dbReference>
<dbReference type="PANTHER" id="PTHR13793:SF107">
    <property type="entry name" value="BROMODOMAIN-CONTAINING PROTEIN HOMOLOG"/>
    <property type="match status" value="1"/>
</dbReference>
<dbReference type="InterPro" id="IPR019786">
    <property type="entry name" value="Zinc_finger_PHD-type_CS"/>
</dbReference>
<evidence type="ECO:0000256" key="1">
    <source>
        <dbReference type="ARBA" id="ARBA00022723"/>
    </source>
</evidence>
<dbReference type="PROSITE" id="PS01359">
    <property type="entry name" value="ZF_PHD_1"/>
    <property type="match status" value="1"/>
</dbReference>
<evidence type="ECO:0008006" key="10">
    <source>
        <dbReference type="Google" id="ProtNLM"/>
    </source>
</evidence>
<evidence type="ECO:0000256" key="3">
    <source>
        <dbReference type="ARBA" id="ARBA00022833"/>
    </source>
</evidence>
<dbReference type="Pfam" id="PF13832">
    <property type="entry name" value="zf-HC5HC2H_2"/>
    <property type="match status" value="1"/>
</dbReference>
<sequence length="678" mass="73671">MRPPRCPHRNMVGRGADGRPDAEEDPSPAAAPSEAGLPGVDLPAQARKALSFRCPFDAEESTLRVPTLPSGLASFLLRASEGHRKHKKSQGETSEKPLGNRKPSTVWDETEEFFRPVTLDDIDMLVPKLPSGPGLLDSCLAMPVIGIGTGDGQKYDNLDADALELSSISSPKKEEVVSKQQVKDTENVQAAEEAQQMEVDEVVTVGGDTLSIQGGDDDHSSLHWILGSKERFVLTSERPNKKRKLLGGDAGLDRLLLLPNSLSGASLCDFCCSPETRAESNKLLRCHSCNVLVHQKCYGVHEVPEGVWLCAWCKHLETTGEILERDGQVPGLRPCLLCPKEGGALKMVKRDSSLNTSGTTTKFMHLFCSLWTSEVHVVDTGSMELVMNKGGIEDRRRRLVCNVCKVKHGVCIRCSMGSFKDPKSMLAVGDHSLEAEPSSAVLAVKRLPKLRLTRNSRDKSMVQNEITNLNSEKLVQMDTDVEQNAVAGRIASEGNQAGSDAEMDTGGVIDSGNNRTPVDVAAVLRKSSIHMSALQQSRVRSSPAISSDIKGKDIDGSNAAAEKDPDNKLAGDKITDVEVLDAVLIKSLPPRRRTKSNIRILKNNKALHSSGVASVLENGNRKIVDETDDMPVVISEDVKGDINGRNCSNLVESLSNEQKLPEMVMTLIHKFENVCIYS</sequence>
<name>A0A426YMU1_ENSVE</name>
<dbReference type="Pfam" id="PF13831">
    <property type="entry name" value="PHD_2"/>
    <property type="match status" value="1"/>
</dbReference>
<evidence type="ECO:0000313" key="9">
    <source>
        <dbReference type="Proteomes" id="UP000287651"/>
    </source>
</evidence>
<dbReference type="GO" id="GO:0006357">
    <property type="term" value="P:regulation of transcription by RNA polymerase II"/>
    <property type="evidence" value="ECO:0007669"/>
    <property type="project" value="TreeGrafter"/>
</dbReference>
<evidence type="ECO:0000259" key="6">
    <source>
        <dbReference type="PROSITE" id="PS50016"/>
    </source>
</evidence>
<dbReference type="InterPro" id="IPR050701">
    <property type="entry name" value="Histone_Mod_Regulator"/>
</dbReference>
<dbReference type="SUPFAM" id="SSF57903">
    <property type="entry name" value="FYVE/PHD zinc finger"/>
    <property type="match status" value="1"/>
</dbReference>
<accession>A0A426YMU1</accession>
<feature type="domain" description="PHD-type" evidence="7">
    <location>
        <begin position="332"/>
        <end position="451"/>
    </location>
</feature>
<comment type="caution">
    <text evidence="8">The sequence shown here is derived from an EMBL/GenBank/DDBJ whole genome shotgun (WGS) entry which is preliminary data.</text>
</comment>
<keyword evidence="2 4" id="KW-0863">Zinc-finger</keyword>
<dbReference type="SMART" id="SM00249">
    <property type="entry name" value="PHD"/>
    <property type="match status" value="1"/>
</dbReference>
<dbReference type="Proteomes" id="UP000287651">
    <property type="component" value="Unassembled WGS sequence"/>
</dbReference>
<dbReference type="PROSITE" id="PS51805">
    <property type="entry name" value="EPHD"/>
    <property type="match status" value="1"/>
</dbReference>
<feature type="compositionally biased region" description="Polar residues" evidence="5">
    <location>
        <begin position="532"/>
        <end position="545"/>
    </location>
</feature>
<dbReference type="InterPro" id="IPR011011">
    <property type="entry name" value="Znf_FYVE_PHD"/>
</dbReference>
<dbReference type="InterPro" id="IPR019787">
    <property type="entry name" value="Znf_PHD-finger"/>
</dbReference>
<dbReference type="PROSITE" id="PS50016">
    <property type="entry name" value="ZF_PHD_2"/>
    <property type="match status" value="1"/>
</dbReference>
<keyword evidence="1" id="KW-0479">Metal-binding</keyword>
<dbReference type="PANTHER" id="PTHR13793">
    <property type="entry name" value="PHD FINGER PROTEINS"/>
    <property type="match status" value="1"/>
</dbReference>
<evidence type="ECO:0000256" key="2">
    <source>
        <dbReference type="ARBA" id="ARBA00022771"/>
    </source>
</evidence>
<evidence type="ECO:0000313" key="8">
    <source>
        <dbReference type="EMBL" id="RRT53045.1"/>
    </source>
</evidence>
<gene>
    <name evidence="8" type="ORF">B296_00017430</name>
</gene>
<organism evidence="8 9">
    <name type="scientific">Ensete ventricosum</name>
    <name type="common">Abyssinian banana</name>
    <name type="synonym">Musa ensete</name>
    <dbReference type="NCBI Taxonomy" id="4639"/>
    <lineage>
        <taxon>Eukaryota</taxon>
        <taxon>Viridiplantae</taxon>
        <taxon>Streptophyta</taxon>
        <taxon>Embryophyta</taxon>
        <taxon>Tracheophyta</taxon>
        <taxon>Spermatophyta</taxon>
        <taxon>Magnoliopsida</taxon>
        <taxon>Liliopsida</taxon>
        <taxon>Zingiberales</taxon>
        <taxon>Musaceae</taxon>
        <taxon>Ensete</taxon>
    </lineage>
</organism>
<dbReference type="InterPro" id="IPR001965">
    <property type="entry name" value="Znf_PHD"/>
</dbReference>
<keyword evidence="3" id="KW-0862">Zinc</keyword>
<proteinExistence type="predicted"/>
<dbReference type="Gene3D" id="3.30.40.10">
    <property type="entry name" value="Zinc/RING finger domain, C3HC4 (zinc finger)"/>
    <property type="match status" value="2"/>
</dbReference>
<feature type="domain" description="PHD-type" evidence="6">
    <location>
        <begin position="265"/>
        <end position="316"/>
    </location>
</feature>
<reference evidence="8 9" key="1">
    <citation type="journal article" date="2014" name="Agronomy (Basel)">
        <title>A Draft Genome Sequence for Ensete ventricosum, the Drought-Tolerant Tree Against Hunger.</title>
        <authorList>
            <person name="Harrison J."/>
            <person name="Moore K.A."/>
            <person name="Paszkiewicz K."/>
            <person name="Jones T."/>
            <person name="Grant M."/>
            <person name="Ambacheew D."/>
            <person name="Muzemil S."/>
            <person name="Studholme D.J."/>
        </authorList>
    </citation>
    <scope>NUCLEOTIDE SEQUENCE [LARGE SCALE GENOMIC DNA]</scope>
</reference>
<dbReference type="AlphaFoldDB" id="A0A426YMU1"/>
<evidence type="ECO:0000256" key="5">
    <source>
        <dbReference type="SAM" id="MobiDB-lite"/>
    </source>
</evidence>
<feature type="region of interest" description="Disordered" evidence="5">
    <location>
        <begin position="81"/>
        <end position="104"/>
    </location>
</feature>
<feature type="region of interest" description="Disordered" evidence="5">
    <location>
        <begin position="532"/>
        <end position="567"/>
    </location>
</feature>
<dbReference type="EMBL" id="AMZH03011341">
    <property type="protein sequence ID" value="RRT53045.1"/>
    <property type="molecule type" value="Genomic_DNA"/>
</dbReference>
<feature type="compositionally biased region" description="Basic and acidic residues" evidence="5">
    <location>
        <begin position="549"/>
        <end position="567"/>
    </location>
</feature>
<protein>
    <recommendedName>
        <fullName evidence="10">PHD-type domain-containing protein</fullName>
    </recommendedName>
</protein>
<evidence type="ECO:0000256" key="4">
    <source>
        <dbReference type="PROSITE-ProRule" id="PRU00146"/>
    </source>
</evidence>
<dbReference type="InterPro" id="IPR034732">
    <property type="entry name" value="EPHD"/>
</dbReference>
<feature type="region of interest" description="Disordered" evidence="5">
    <location>
        <begin position="1"/>
        <end position="42"/>
    </location>
</feature>
<dbReference type="GO" id="GO:0008270">
    <property type="term" value="F:zinc ion binding"/>
    <property type="evidence" value="ECO:0007669"/>
    <property type="project" value="UniProtKB-KW"/>
</dbReference>